<dbReference type="GO" id="GO:0005634">
    <property type="term" value="C:nucleus"/>
    <property type="evidence" value="ECO:0007669"/>
    <property type="project" value="UniProtKB-SubCell"/>
</dbReference>
<dbReference type="SUPFAM" id="SSF57701">
    <property type="entry name" value="Zn2/Cys6 DNA-binding domain"/>
    <property type="match status" value="1"/>
</dbReference>
<comment type="subcellular location">
    <subcellularLocation>
        <location evidence="1">Nucleus</location>
    </subcellularLocation>
</comment>
<reference evidence="7 8" key="1">
    <citation type="submission" date="2014-12" db="EMBL/GenBank/DDBJ databases">
        <authorList>
            <person name="Neuveglise Cecile"/>
        </authorList>
    </citation>
    <scope>NUCLEOTIDE SEQUENCE [LARGE SCALE GENOMIC DNA]</scope>
    <source>
        <strain evidence="7 8">CBS 12615</strain>
    </source>
</reference>
<evidence type="ECO:0000256" key="1">
    <source>
        <dbReference type="ARBA" id="ARBA00004123"/>
    </source>
</evidence>
<dbReference type="CDD" id="cd12148">
    <property type="entry name" value="fungal_TF_MHR"/>
    <property type="match status" value="1"/>
</dbReference>
<keyword evidence="3" id="KW-0862">Zinc</keyword>
<name>A0A0C7N020_9SACH</name>
<dbReference type="HOGENOM" id="CLU_008153_0_0_1"/>
<evidence type="ECO:0000256" key="5">
    <source>
        <dbReference type="ARBA" id="ARBA00023242"/>
    </source>
</evidence>
<dbReference type="GO" id="GO:0000981">
    <property type="term" value="F:DNA-binding transcription factor activity, RNA polymerase II-specific"/>
    <property type="evidence" value="ECO:0007669"/>
    <property type="project" value="InterPro"/>
</dbReference>
<dbReference type="InterPro" id="IPR001138">
    <property type="entry name" value="Zn2Cys6_DnaBD"/>
</dbReference>
<dbReference type="OrthoDB" id="2123952at2759"/>
<evidence type="ECO:0000256" key="4">
    <source>
        <dbReference type="ARBA" id="ARBA00023125"/>
    </source>
</evidence>
<protein>
    <submittedName>
        <fullName evidence="7">LALA0S08e02256g1_1</fullName>
    </submittedName>
</protein>
<dbReference type="Pfam" id="PF04082">
    <property type="entry name" value="Fungal_trans"/>
    <property type="match status" value="1"/>
</dbReference>
<dbReference type="PROSITE" id="PS50048">
    <property type="entry name" value="ZN2_CY6_FUNGAL_2"/>
    <property type="match status" value="1"/>
</dbReference>
<keyword evidence="4" id="KW-0238">DNA-binding</keyword>
<dbReference type="GO" id="GO:0006351">
    <property type="term" value="P:DNA-templated transcription"/>
    <property type="evidence" value="ECO:0007669"/>
    <property type="project" value="InterPro"/>
</dbReference>
<dbReference type="Proteomes" id="UP000054304">
    <property type="component" value="Unassembled WGS sequence"/>
</dbReference>
<dbReference type="SMART" id="SM00066">
    <property type="entry name" value="GAL4"/>
    <property type="match status" value="1"/>
</dbReference>
<gene>
    <name evidence="7" type="ORF">LALA0_S08e02256g</name>
</gene>
<dbReference type="RefSeq" id="XP_022629646.1">
    <property type="nucleotide sequence ID" value="XM_022771025.1"/>
</dbReference>
<dbReference type="InterPro" id="IPR007219">
    <property type="entry name" value="XnlR_reg_dom"/>
</dbReference>
<keyword evidence="8" id="KW-1185">Reference proteome</keyword>
<dbReference type="EMBL" id="LN736367">
    <property type="protein sequence ID" value="CEP63429.1"/>
    <property type="molecule type" value="Genomic_DNA"/>
</dbReference>
<dbReference type="GO" id="GO:0008270">
    <property type="term" value="F:zinc ion binding"/>
    <property type="evidence" value="ECO:0007669"/>
    <property type="project" value="InterPro"/>
</dbReference>
<evidence type="ECO:0000313" key="8">
    <source>
        <dbReference type="Proteomes" id="UP000054304"/>
    </source>
</evidence>
<sequence length="905" mass="102902">MDPFTDQLTPKVRKRVPKACDHCRKRKIRCGMVNPTTDMCDNCVKFGVPCTFKHHHEMERQRLVQGYDVEKPRVSGGGAKNARKSSMSLSKTDLNALAETTRSDSPLHALENKLEVLESQINVLLGLLSKKSAPQSFSKPQHQAMALKGSRLRQGQTVKIPGLIDVSPHPKPKRYKSSLITKRRIAWLRKQAKLCYGQQNQTNSNADAEVPVVTSFAPLMDVFVVSSKWYVAEVKKLIDYSNPFVPVTGPQLYPLPPKHVVQKMMQMCEYRIFKGAFSIVGYSELAAIVDRCYAGEKLSYSEYLLIDIWICVCTVYDVSGTDDYYLKQPTSEMHIRESHMLLNSMYQYHKVSLISEGFRSVQALLLLYQYVQTKISANVAYSIFCVAQRYAQDAGLHKRKSYEGLSFEDSWLRLKMWYLCVTIDAHLSLAFCKAPLINIDETDVFTEDFYAEFIKNHDLGRKLTSEQELSNDDSLEHSISLLLTSPDTLLLAGCYYGMQLSEISGRIYRDLLGPDVMYRTTFDEVIRCALSILSDLREWDETLPKELSIEHYEKHIENLHNKTETEVTNIHSEILSVSVLSFHFERLYLTMLVSQMMSSFINDNTEIHSRSTFNVELLHESTLQDLRFSAMQLISVWPQIKFVPHMLQRMFYILSVGAYGLLLTSIASAHEEETAKYIAALCNAYTYLCNEGDSKLLEDNIKWNVSMFIYTFLLMLAIQSFNSLCPQAGNYNFTSDSISNKFAFWMDRCEQNKVVAVNQLREHLNIFAPAAGLPDGAENDEVALERMRKESDFPRAFHLFSEVNVNDFKCLLSSLPIQIVSRDNFAPSSGEQDLEVKSSLVNPGQEASAVGSELLNGFEGSFGVNFSPNDVNEVPGTTFSSDQTEFENALDNLFFERDFAFPAMM</sequence>
<dbReference type="InterPro" id="IPR050987">
    <property type="entry name" value="AtrR-like"/>
</dbReference>
<evidence type="ECO:0000256" key="2">
    <source>
        <dbReference type="ARBA" id="ARBA00022723"/>
    </source>
</evidence>
<evidence type="ECO:0000256" key="3">
    <source>
        <dbReference type="ARBA" id="ARBA00022833"/>
    </source>
</evidence>
<dbReference type="GO" id="GO:0045944">
    <property type="term" value="P:positive regulation of transcription by RNA polymerase II"/>
    <property type="evidence" value="ECO:0007669"/>
    <property type="project" value="UniProtKB-ARBA"/>
</dbReference>
<organism evidence="7 8">
    <name type="scientific">Lachancea lanzarotensis</name>
    <dbReference type="NCBI Taxonomy" id="1245769"/>
    <lineage>
        <taxon>Eukaryota</taxon>
        <taxon>Fungi</taxon>
        <taxon>Dikarya</taxon>
        <taxon>Ascomycota</taxon>
        <taxon>Saccharomycotina</taxon>
        <taxon>Saccharomycetes</taxon>
        <taxon>Saccharomycetales</taxon>
        <taxon>Saccharomycetaceae</taxon>
        <taxon>Lachancea</taxon>
    </lineage>
</organism>
<accession>A0A0C7N020</accession>
<dbReference type="Pfam" id="PF00172">
    <property type="entry name" value="Zn_clus"/>
    <property type="match status" value="1"/>
</dbReference>
<dbReference type="AlphaFoldDB" id="A0A0C7N020"/>
<keyword evidence="5" id="KW-0539">Nucleus</keyword>
<evidence type="ECO:0000313" key="7">
    <source>
        <dbReference type="EMBL" id="CEP63429.1"/>
    </source>
</evidence>
<dbReference type="SMART" id="SM00906">
    <property type="entry name" value="Fungal_trans"/>
    <property type="match status" value="1"/>
</dbReference>
<feature type="domain" description="Zn(2)-C6 fungal-type" evidence="6">
    <location>
        <begin position="19"/>
        <end position="52"/>
    </location>
</feature>
<dbReference type="Gene3D" id="4.10.240.10">
    <property type="entry name" value="Zn(2)-C6 fungal-type DNA-binding domain"/>
    <property type="match status" value="1"/>
</dbReference>
<dbReference type="STRING" id="1245769.A0A0C7N020"/>
<dbReference type="PROSITE" id="PS00463">
    <property type="entry name" value="ZN2_CY6_FUNGAL_1"/>
    <property type="match status" value="1"/>
</dbReference>
<dbReference type="PANTHER" id="PTHR46910">
    <property type="entry name" value="TRANSCRIPTION FACTOR PDR1"/>
    <property type="match status" value="1"/>
</dbReference>
<evidence type="ECO:0000259" key="6">
    <source>
        <dbReference type="PROSITE" id="PS50048"/>
    </source>
</evidence>
<dbReference type="InterPro" id="IPR036864">
    <property type="entry name" value="Zn2-C6_fun-type_DNA-bd_sf"/>
</dbReference>
<proteinExistence type="predicted"/>
<dbReference type="CDD" id="cd00067">
    <property type="entry name" value="GAL4"/>
    <property type="match status" value="1"/>
</dbReference>
<dbReference type="GO" id="GO:0003677">
    <property type="term" value="F:DNA binding"/>
    <property type="evidence" value="ECO:0007669"/>
    <property type="project" value="UniProtKB-KW"/>
</dbReference>
<keyword evidence="2" id="KW-0479">Metal-binding</keyword>
<dbReference type="GeneID" id="34686934"/>
<dbReference type="PANTHER" id="PTHR46910:SF3">
    <property type="entry name" value="HALOTOLERANCE PROTEIN 9-RELATED"/>
    <property type="match status" value="1"/>
</dbReference>